<accession>U5NBP0</accession>
<dbReference type="AlphaFoldDB" id="U5NBP0"/>
<sequence>MSYTNGSKDGYNLGYSDALAGKKKNPVSLLEGMKQALRPQTYTETFLDGYSQGWRDGNRKRNGV</sequence>
<keyword evidence="2" id="KW-1185">Reference proteome</keyword>
<organism evidence="1 2">
    <name type="scientific">Candidatus Symbiobacter mobilis CR</name>
    <dbReference type="NCBI Taxonomy" id="946483"/>
    <lineage>
        <taxon>Bacteria</taxon>
        <taxon>Pseudomonadati</taxon>
        <taxon>Pseudomonadota</taxon>
        <taxon>Betaproteobacteria</taxon>
        <taxon>Burkholderiales</taxon>
        <taxon>Comamonadaceae</taxon>
    </lineage>
</organism>
<dbReference type="KEGG" id="cbx:Cenrod_2685"/>
<dbReference type="HOGENOM" id="CLU_2859403_0_0_4"/>
<reference evidence="1 2" key="1">
    <citation type="journal article" date="2013" name="Genome Biol.">
        <title>Genomic analysis reveals key aspects of prokaryotic symbiosis in the phototrophic consortium "Chlorochromatium aggregatum".</title>
        <authorList>
            <person name="Liu Z."/>
            <person name="Muller J."/>
            <person name="Li T."/>
            <person name="Alvey R.M."/>
            <person name="Vogl K."/>
            <person name="Frigaard N.U."/>
            <person name="Rockwell N.C."/>
            <person name="Boyd E.S."/>
            <person name="Tomsho L.P."/>
            <person name="Schuster S.C."/>
            <person name="Henke P."/>
            <person name="Rohde M."/>
            <person name="Overmann J."/>
            <person name="Bryant D.A."/>
        </authorList>
    </citation>
    <scope>NUCLEOTIDE SEQUENCE [LARGE SCALE GENOMIC DNA]</scope>
    <source>
        <strain evidence="1">CR</strain>
    </source>
</reference>
<name>U5NBP0_9BURK</name>
<dbReference type="STRING" id="946483.Cenrod_2685"/>
<gene>
    <name evidence="1" type="ORF">Cenrod_2685</name>
</gene>
<dbReference type="RefSeq" id="WP_022776670.1">
    <property type="nucleotide sequence ID" value="NC_022576.1"/>
</dbReference>
<evidence type="ECO:0000313" key="2">
    <source>
        <dbReference type="Proteomes" id="UP000017184"/>
    </source>
</evidence>
<protein>
    <submittedName>
        <fullName evidence="1">Uncharacterized protein</fullName>
    </submittedName>
</protein>
<dbReference type="EMBL" id="CP004885">
    <property type="protein sequence ID" value="AGX88735.1"/>
    <property type="molecule type" value="Genomic_DNA"/>
</dbReference>
<proteinExistence type="predicted"/>
<dbReference type="Proteomes" id="UP000017184">
    <property type="component" value="Chromosome"/>
</dbReference>
<evidence type="ECO:0000313" key="1">
    <source>
        <dbReference type="EMBL" id="AGX88735.1"/>
    </source>
</evidence>